<dbReference type="InterPro" id="IPR010982">
    <property type="entry name" value="Lambda_DNA-bd_dom_sf"/>
</dbReference>
<comment type="caution">
    <text evidence="5">The sequence shown here is derived from an EMBL/GenBank/DDBJ whole genome shotgun (WGS) entry which is preliminary data.</text>
</comment>
<dbReference type="GO" id="GO:0000976">
    <property type="term" value="F:transcription cis-regulatory region binding"/>
    <property type="evidence" value="ECO:0007669"/>
    <property type="project" value="TreeGrafter"/>
</dbReference>
<dbReference type="PANTHER" id="PTHR30146">
    <property type="entry name" value="LACI-RELATED TRANSCRIPTIONAL REPRESSOR"/>
    <property type="match status" value="1"/>
</dbReference>
<dbReference type="InterPro" id="IPR028082">
    <property type="entry name" value="Peripla_BP_I"/>
</dbReference>
<evidence type="ECO:0000313" key="5">
    <source>
        <dbReference type="EMBL" id="MBK7274246.1"/>
    </source>
</evidence>
<dbReference type="Gene3D" id="3.40.50.2300">
    <property type="match status" value="2"/>
</dbReference>
<dbReference type="PROSITE" id="PS00356">
    <property type="entry name" value="HTH_LACI_1"/>
    <property type="match status" value="1"/>
</dbReference>
<proteinExistence type="predicted"/>
<evidence type="ECO:0000256" key="3">
    <source>
        <dbReference type="ARBA" id="ARBA00023163"/>
    </source>
</evidence>
<dbReference type="CDD" id="cd01392">
    <property type="entry name" value="HTH_LacI"/>
    <property type="match status" value="1"/>
</dbReference>
<evidence type="ECO:0000256" key="1">
    <source>
        <dbReference type="ARBA" id="ARBA00023015"/>
    </source>
</evidence>
<keyword evidence="1" id="KW-0805">Transcription regulation</keyword>
<keyword evidence="2" id="KW-0238">DNA-binding</keyword>
<organism evidence="5 6">
    <name type="scientific">Candidatus Phosphoribacter hodrii</name>
    <dbReference type="NCBI Taxonomy" id="2953743"/>
    <lineage>
        <taxon>Bacteria</taxon>
        <taxon>Bacillati</taxon>
        <taxon>Actinomycetota</taxon>
        <taxon>Actinomycetes</taxon>
        <taxon>Micrococcales</taxon>
        <taxon>Dermatophilaceae</taxon>
        <taxon>Candidatus Phosphoribacter</taxon>
    </lineage>
</organism>
<dbReference type="SMART" id="SM00354">
    <property type="entry name" value="HTH_LACI"/>
    <property type="match status" value="1"/>
</dbReference>
<dbReference type="Pfam" id="PF00356">
    <property type="entry name" value="LacI"/>
    <property type="match status" value="1"/>
</dbReference>
<dbReference type="InterPro" id="IPR000843">
    <property type="entry name" value="HTH_LacI"/>
</dbReference>
<protein>
    <submittedName>
        <fullName evidence="5">Substrate-binding domain-containing protein</fullName>
    </submittedName>
</protein>
<evidence type="ECO:0000256" key="2">
    <source>
        <dbReference type="ARBA" id="ARBA00023125"/>
    </source>
</evidence>
<evidence type="ECO:0000313" key="6">
    <source>
        <dbReference type="Proteomes" id="UP000726105"/>
    </source>
</evidence>
<dbReference type="PRINTS" id="PR00036">
    <property type="entry name" value="HTHLACI"/>
</dbReference>
<dbReference type="Gene3D" id="1.10.260.40">
    <property type="entry name" value="lambda repressor-like DNA-binding domains"/>
    <property type="match status" value="1"/>
</dbReference>
<gene>
    <name evidence="5" type="ORF">IPI13_14130</name>
</gene>
<dbReference type="InterPro" id="IPR046335">
    <property type="entry name" value="LacI/GalR-like_sensor"/>
</dbReference>
<dbReference type="SUPFAM" id="SSF53822">
    <property type="entry name" value="Periplasmic binding protein-like I"/>
    <property type="match status" value="1"/>
</dbReference>
<feature type="domain" description="HTH lacI-type" evidence="4">
    <location>
        <begin position="6"/>
        <end position="61"/>
    </location>
</feature>
<dbReference type="CDD" id="cd06285">
    <property type="entry name" value="PBP1_LacI-like"/>
    <property type="match status" value="1"/>
</dbReference>
<dbReference type="SUPFAM" id="SSF47413">
    <property type="entry name" value="lambda repressor-like DNA-binding domains"/>
    <property type="match status" value="1"/>
</dbReference>
<accession>A0A935IN60</accession>
<name>A0A935IN60_9MICO</name>
<dbReference type="EMBL" id="JADJIB010000005">
    <property type="protein sequence ID" value="MBK7274246.1"/>
    <property type="molecule type" value="Genomic_DNA"/>
</dbReference>
<dbReference type="Pfam" id="PF13377">
    <property type="entry name" value="Peripla_BP_3"/>
    <property type="match status" value="1"/>
</dbReference>
<dbReference type="Proteomes" id="UP000726105">
    <property type="component" value="Unassembled WGS sequence"/>
</dbReference>
<dbReference type="AlphaFoldDB" id="A0A935IN60"/>
<sequence length="334" mass="35494">MSVPAVTLKDVAQAAGVSISTASRVLDERGSFSTSAAAVRVRAAADELSYRRNTAASSLRRGATGTFGVLVPRLSDTVMALMFEAIERAARTRGHFALVATCGNEPDDEAQATETLLDRNVDAVILATARVDDRLPESLRRRGIPHVLVLRTDRVSPSSLGDDEAGGYLAMRHLLDLGHRDIGLINGPTFTSTGQDRRSGAERALREAGLTLDPELALTTGYGIEHGVAAGRLLLERAHRPTAIFAANDHLAIGVQTAARLLGLVPGQDISIVGYNDIPLVAQLPVPLTSVRTPFDTIAATALDLVTSKSVEREPIRRALPTLIPRASTVRAPL</sequence>
<dbReference type="PANTHER" id="PTHR30146:SF153">
    <property type="entry name" value="LACTOSE OPERON REPRESSOR"/>
    <property type="match status" value="1"/>
</dbReference>
<evidence type="ECO:0000259" key="4">
    <source>
        <dbReference type="PROSITE" id="PS50932"/>
    </source>
</evidence>
<keyword evidence="3" id="KW-0804">Transcription</keyword>
<reference evidence="5 6" key="1">
    <citation type="submission" date="2020-10" db="EMBL/GenBank/DDBJ databases">
        <title>Connecting structure to function with the recovery of over 1000 high-quality activated sludge metagenome-assembled genomes encoding full-length rRNA genes using long-read sequencing.</title>
        <authorList>
            <person name="Singleton C.M."/>
            <person name="Petriglieri F."/>
            <person name="Kristensen J.M."/>
            <person name="Kirkegaard R.H."/>
            <person name="Michaelsen T.Y."/>
            <person name="Andersen M.H."/>
            <person name="Karst S.M."/>
            <person name="Dueholm M.S."/>
            <person name="Nielsen P.H."/>
            <person name="Albertsen M."/>
        </authorList>
    </citation>
    <scope>NUCLEOTIDE SEQUENCE [LARGE SCALE GENOMIC DNA]</scope>
    <source>
        <strain evidence="5">Ega_18-Q3-R5-49_MAXAC.001</strain>
    </source>
</reference>
<dbReference type="GO" id="GO:0003700">
    <property type="term" value="F:DNA-binding transcription factor activity"/>
    <property type="evidence" value="ECO:0007669"/>
    <property type="project" value="TreeGrafter"/>
</dbReference>
<dbReference type="PROSITE" id="PS50932">
    <property type="entry name" value="HTH_LACI_2"/>
    <property type="match status" value="1"/>
</dbReference>